<dbReference type="Pfam" id="PF00440">
    <property type="entry name" value="TetR_N"/>
    <property type="match status" value="1"/>
</dbReference>
<dbReference type="InterPro" id="IPR023772">
    <property type="entry name" value="DNA-bd_HTH_TetR-type_CS"/>
</dbReference>
<name>A0ABW7Q6F6_9MICO</name>
<sequence length="204" mass="22972">MARPRFRTLPSERQEAILNTALDEFSAHGFAEASLNRIIARAGLSKGSMYYYFDSKEDLYADVIRRQVERLFQDGPLLVPEATDADEFWNIIEGHYLRLMRLLIATPQTATLLRDWLTGAASPALREAQHNAEQATLPWLTQTITNGQRIGAIRTDLPAEFLIAVALGMGQAMDTWLITRPSTEPELATDIHALIDMMRRAMSL</sequence>
<dbReference type="Gene3D" id="1.10.357.10">
    <property type="entry name" value="Tetracycline Repressor, domain 2"/>
    <property type="match status" value="1"/>
</dbReference>
<protein>
    <submittedName>
        <fullName evidence="4">TetR/AcrR family transcriptional regulator</fullName>
    </submittedName>
</protein>
<dbReference type="SUPFAM" id="SSF46689">
    <property type="entry name" value="Homeodomain-like"/>
    <property type="match status" value="1"/>
</dbReference>
<accession>A0ABW7Q6F6</accession>
<dbReference type="PANTHER" id="PTHR30055:SF226">
    <property type="entry name" value="HTH-TYPE TRANSCRIPTIONAL REGULATOR PKSA"/>
    <property type="match status" value="1"/>
</dbReference>
<evidence type="ECO:0000256" key="2">
    <source>
        <dbReference type="PROSITE-ProRule" id="PRU00335"/>
    </source>
</evidence>
<dbReference type="InterPro" id="IPR001647">
    <property type="entry name" value="HTH_TetR"/>
</dbReference>
<dbReference type="InterPro" id="IPR036271">
    <property type="entry name" value="Tet_transcr_reg_TetR-rel_C_sf"/>
</dbReference>
<feature type="DNA-binding region" description="H-T-H motif" evidence="2">
    <location>
        <begin position="34"/>
        <end position="53"/>
    </location>
</feature>
<dbReference type="InterPro" id="IPR009057">
    <property type="entry name" value="Homeodomain-like_sf"/>
</dbReference>
<evidence type="ECO:0000256" key="1">
    <source>
        <dbReference type="ARBA" id="ARBA00023125"/>
    </source>
</evidence>
<dbReference type="PANTHER" id="PTHR30055">
    <property type="entry name" value="HTH-TYPE TRANSCRIPTIONAL REGULATOR RUTR"/>
    <property type="match status" value="1"/>
</dbReference>
<dbReference type="PROSITE" id="PS50977">
    <property type="entry name" value="HTH_TETR_2"/>
    <property type="match status" value="1"/>
</dbReference>
<dbReference type="SUPFAM" id="SSF48498">
    <property type="entry name" value="Tetracyclin repressor-like, C-terminal domain"/>
    <property type="match status" value="1"/>
</dbReference>
<dbReference type="PRINTS" id="PR00455">
    <property type="entry name" value="HTHTETR"/>
</dbReference>
<keyword evidence="1 2" id="KW-0238">DNA-binding</keyword>
<keyword evidence="5" id="KW-1185">Reference proteome</keyword>
<dbReference type="EMBL" id="JBIQWL010000002">
    <property type="protein sequence ID" value="MFH8250246.1"/>
    <property type="molecule type" value="Genomic_DNA"/>
</dbReference>
<reference evidence="4 5" key="1">
    <citation type="submission" date="2024-09" db="EMBL/GenBank/DDBJ databases">
        <authorList>
            <person name="Pan X."/>
        </authorList>
    </citation>
    <scope>NUCLEOTIDE SEQUENCE [LARGE SCALE GENOMIC DNA]</scope>
    <source>
        <strain evidence="4 5">B2969</strain>
    </source>
</reference>
<evidence type="ECO:0000313" key="4">
    <source>
        <dbReference type="EMBL" id="MFH8250246.1"/>
    </source>
</evidence>
<evidence type="ECO:0000313" key="5">
    <source>
        <dbReference type="Proteomes" id="UP001610861"/>
    </source>
</evidence>
<gene>
    <name evidence="4" type="ORF">ACH3VR_07765</name>
</gene>
<evidence type="ECO:0000259" key="3">
    <source>
        <dbReference type="PROSITE" id="PS50977"/>
    </source>
</evidence>
<dbReference type="InterPro" id="IPR050109">
    <property type="entry name" value="HTH-type_TetR-like_transc_reg"/>
</dbReference>
<organism evidence="4 5">
    <name type="scientific">Microbacterium alkaliflavum</name>
    <dbReference type="NCBI Taxonomy" id="3248839"/>
    <lineage>
        <taxon>Bacteria</taxon>
        <taxon>Bacillati</taxon>
        <taxon>Actinomycetota</taxon>
        <taxon>Actinomycetes</taxon>
        <taxon>Micrococcales</taxon>
        <taxon>Microbacteriaceae</taxon>
        <taxon>Microbacterium</taxon>
    </lineage>
</organism>
<dbReference type="Proteomes" id="UP001610861">
    <property type="component" value="Unassembled WGS sequence"/>
</dbReference>
<feature type="domain" description="HTH tetR-type" evidence="3">
    <location>
        <begin position="11"/>
        <end position="71"/>
    </location>
</feature>
<comment type="caution">
    <text evidence="4">The sequence shown here is derived from an EMBL/GenBank/DDBJ whole genome shotgun (WGS) entry which is preliminary data.</text>
</comment>
<proteinExistence type="predicted"/>
<dbReference type="PROSITE" id="PS01081">
    <property type="entry name" value="HTH_TETR_1"/>
    <property type="match status" value="1"/>
</dbReference>
<dbReference type="RefSeq" id="WP_396640177.1">
    <property type="nucleotide sequence ID" value="NZ_JBIQWL010000002.1"/>
</dbReference>